<dbReference type="Gene3D" id="3.40.50.720">
    <property type="entry name" value="NAD(P)-binding Rossmann-like Domain"/>
    <property type="match status" value="1"/>
</dbReference>
<dbReference type="AlphaFoldDB" id="A0A9Q3X791"/>
<comment type="similarity">
    <text evidence="1">Belongs to the short-chain dehydrogenases/reductases (SDR) family.</text>
</comment>
<organism evidence="3 4">
    <name type="scientific">Pseudomonas syringae</name>
    <dbReference type="NCBI Taxonomy" id="317"/>
    <lineage>
        <taxon>Bacteria</taxon>
        <taxon>Pseudomonadati</taxon>
        <taxon>Pseudomonadota</taxon>
        <taxon>Gammaproteobacteria</taxon>
        <taxon>Pseudomonadales</taxon>
        <taxon>Pseudomonadaceae</taxon>
        <taxon>Pseudomonas</taxon>
    </lineage>
</organism>
<dbReference type="PANTHER" id="PTHR43669">
    <property type="entry name" value="5-KETO-D-GLUCONATE 5-REDUCTASE"/>
    <property type="match status" value="1"/>
</dbReference>
<keyword evidence="2" id="KW-0560">Oxidoreductase</keyword>
<evidence type="ECO:0000256" key="1">
    <source>
        <dbReference type="ARBA" id="ARBA00006484"/>
    </source>
</evidence>
<dbReference type="Pfam" id="PF00106">
    <property type="entry name" value="adh_short"/>
    <property type="match status" value="1"/>
</dbReference>
<proteinExistence type="inferred from homology"/>
<accession>A0A9Q3X791</accession>
<comment type="caution">
    <text evidence="3">The sequence shown here is derived from an EMBL/GenBank/DDBJ whole genome shotgun (WGS) entry which is preliminary data.</text>
</comment>
<dbReference type="PANTHER" id="PTHR43669:SF3">
    <property type="entry name" value="ALCOHOL DEHYDROGENASE, PUTATIVE (AFU_ORTHOLOGUE AFUA_3G03445)-RELATED"/>
    <property type="match status" value="1"/>
</dbReference>
<dbReference type="GO" id="GO:0016491">
    <property type="term" value="F:oxidoreductase activity"/>
    <property type="evidence" value="ECO:0007669"/>
    <property type="project" value="UniProtKB-KW"/>
</dbReference>
<dbReference type="InterPro" id="IPR002347">
    <property type="entry name" value="SDR_fam"/>
</dbReference>
<protein>
    <submittedName>
        <fullName evidence="3">SDR family NAD(P)-dependent oxidoreductase</fullName>
    </submittedName>
</protein>
<dbReference type="InterPro" id="IPR036291">
    <property type="entry name" value="NAD(P)-bd_dom_sf"/>
</dbReference>
<dbReference type="EMBL" id="WKEU01000118">
    <property type="protein sequence ID" value="MCF5065473.1"/>
    <property type="molecule type" value="Genomic_DNA"/>
</dbReference>
<evidence type="ECO:0000313" key="4">
    <source>
        <dbReference type="Proteomes" id="UP000814207"/>
    </source>
</evidence>
<dbReference type="Proteomes" id="UP000814207">
    <property type="component" value="Unassembled WGS sequence"/>
</dbReference>
<sequence>MKTFLSIGTGPGIGYETAARFAREGFRVVLSARNRDKTRALVKRLQEAGYEAYAEQVDAADPQAIAQLIEHTHTRFGGLDVTHYNAAIIRQASLAEQPLETFNHDLNVNIGGALAAAQASLNLMYARQSGTLLLTGGFFGIEPNADYLSLSLGKAGIRALTAGLFESAKTHNVHVATVTVAAFVEPESEEAVGIAKAFWDLHNQKMSDWTAEVTYSR</sequence>
<reference evidence="3" key="1">
    <citation type="submission" date="2019-11" db="EMBL/GenBank/DDBJ databases">
        <title>Epiphytic Pseudomonas syringae from cherry orchards.</title>
        <authorList>
            <person name="Hulin M.T."/>
        </authorList>
    </citation>
    <scope>NUCLEOTIDE SEQUENCE</scope>
    <source>
        <strain evidence="3">PA-6-9A</strain>
    </source>
</reference>
<dbReference type="SUPFAM" id="SSF51735">
    <property type="entry name" value="NAD(P)-binding Rossmann-fold domains"/>
    <property type="match status" value="1"/>
</dbReference>
<evidence type="ECO:0000313" key="3">
    <source>
        <dbReference type="EMBL" id="MCF5065473.1"/>
    </source>
</evidence>
<evidence type="ECO:0000256" key="2">
    <source>
        <dbReference type="ARBA" id="ARBA00023002"/>
    </source>
</evidence>
<gene>
    <name evidence="3" type="ORF">GIW73_21295</name>
</gene>
<name>A0A9Q3X791_PSESX</name>